<dbReference type="Proteomes" id="UP000504607">
    <property type="component" value="Chromosome 9"/>
</dbReference>
<dbReference type="SMART" id="SM00757">
    <property type="entry name" value="CRA"/>
    <property type="match status" value="1"/>
</dbReference>
<name>A0A6I9RR28_ELAGV</name>
<dbReference type="CDD" id="cd12885">
    <property type="entry name" value="SPRY_RanBP_like"/>
    <property type="match status" value="1"/>
</dbReference>
<dbReference type="SUPFAM" id="SSF49899">
    <property type="entry name" value="Concanavalin A-like lectins/glucanases"/>
    <property type="match status" value="1"/>
</dbReference>
<organism evidence="3 4">
    <name type="scientific">Elaeis guineensis var. tenera</name>
    <name type="common">Oil palm</name>
    <dbReference type="NCBI Taxonomy" id="51953"/>
    <lineage>
        <taxon>Eukaryota</taxon>
        <taxon>Viridiplantae</taxon>
        <taxon>Streptophyta</taxon>
        <taxon>Embryophyta</taxon>
        <taxon>Tracheophyta</taxon>
        <taxon>Spermatophyta</taxon>
        <taxon>Magnoliopsida</taxon>
        <taxon>Liliopsida</taxon>
        <taxon>Arecaceae</taxon>
        <taxon>Arecoideae</taxon>
        <taxon>Cocoseae</taxon>
        <taxon>Elaeidinae</taxon>
        <taxon>Elaeis</taxon>
    </lineage>
</organism>
<dbReference type="RefSeq" id="XP_010930601.1">
    <property type="nucleotide sequence ID" value="XM_010932299.3"/>
</dbReference>
<feature type="domain" description="CTLH" evidence="2">
    <location>
        <begin position="285"/>
        <end position="343"/>
    </location>
</feature>
<accession>A0A6I9RR28</accession>
<reference evidence="4 5" key="1">
    <citation type="submission" date="2025-04" db="UniProtKB">
        <authorList>
            <consortium name="RefSeq"/>
        </authorList>
    </citation>
    <scope>IDENTIFICATION</scope>
</reference>
<evidence type="ECO:0000259" key="2">
    <source>
        <dbReference type="PROSITE" id="PS50897"/>
    </source>
</evidence>
<dbReference type="PROSITE" id="PS50188">
    <property type="entry name" value="B302_SPRY"/>
    <property type="match status" value="1"/>
</dbReference>
<dbReference type="InterPro" id="IPR001870">
    <property type="entry name" value="B30.2/SPRY"/>
</dbReference>
<dbReference type="Gene3D" id="2.60.120.920">
    <property type="match status" value="1"/>
</dbReference>
<dbReference type="GeneID" id="105051723"/>
<evidence type="ECO:0000313" key="5">
    <source>
        <dbReference type="RefSeq" id="XP_010930601.1"/>
    </source>
</evidence>
<evidence type="ECO:0000313" key="3">
    <source>
        <dbReference type="Proteomes" id="UP000504607"/>
    </source>
</evidence>
<protein>
    <submittedName>
        <fullName evidence="4 5">Ran-binding protein M homolog</fullName>
    </submittedName>
</protein>
<dbReference type="RefSeq" id="XP_010930600.1">
    <property type="nucleotide sequence ID" value="XM_010932298.3"/>
</dbReference>
<dbReference type="SMART" id="SM00668">
    <property type="entry name" value="CTLH"/>
    <property type="match status" value="1"/>
</dbReference>
<dbReference type="InterPro" id="IPR050618">
    <property type="entry name" value="Ubq-SigPath_Reg"/>
</dbReference>
<dbReference type="InterPro" id="IPR024964">
    <property type="entry name" value="CTLH/CRA"/>
</dbReference>
<evidence type="ECO:0000313" key="4">
    <source>
        <dbReference type="RefSeq" id="XP_010930600.1"/>
    </source>
</evidence>
<dbReference type="InterPro" id="IPR043136">
    <property type="entry name" value="B30.2/SPRY_sf"/>
</dbReference>
<dbReference type="Pfam" id="PF10607">
    <property type="entry name" value="CTLH"/>
    <property type="match status" value="1"/>
</dbReference>
<dbReference type="InterPro" id="IPR044736">
    <property type="entry name" value="Gid1/RanBPM/SPLA_SPRY"/>
</dbReference>
<dbReference type="FunFam" id="2.60.120.920:FF:000092">
    <property type="entry name" value="Ran-binding protein M homolog"/>
    <property type="match status" value="1"/>
</dbReference>
<dbReference type="Pfam" id="PF00622">
    <property type="entry name" value="SPRY"/>
    <property type="match status" value="1"/>
</dbReference>
<dbReference type="InterPro" id="IPR003877">
    <property type="entry name" value="SPRY_dom"/>
</dbReference>
<dbReference type="InterPro" id="IPR013320">
    <property type="entry name" value="ConA-like_dom_sf"/>
</dbReference>
<dbReference type="PANTHER" id="PTHR12864">
    <property type="entry name" value="RAN BINDING PROTEIN 9-RELATED"/>
    <property type="match status" value="1"/>
</dbReference>
<proteinExistence type="predicted"/>
<dbReference type="KEGG" id="egu:105051723"/>
<evidence type="ECO:0000259" key="1">
    <source>
        <dbReference type="PROSITE" id="PS50188"/>
    </source>
</evidence>
<dbReference type="PROSITE" id="PS50897">
    <property type="entry name" value="CTLH"/>
    <property type="match status" value="1"/>
</dbReference>
<dbReference type="InterPro" id="IPR013144">
    <property type="entry name" value="CRA_dom"/>
</dbReference>
<feature type="domain" description="B30.2/SPRY" evidence="1">
    <location>
        <begin position="20"/>
        <end position="209"/>
    </location>
</feature>
<dbReference type="AlphaFoldDB" id="A0A6I9RR28"/>
<dbReference type="OrthoDB" id="25503at2759"/>
<sequence length="460" mass="51972">MVNNQELASSPIDLFRLAARWRSSPEWDKMEEELDSEPVPSHLNTINSSGLFHIVSTDKMSVQYVGCQQHGHDVGAVQADCPAPTRRIVYYFEMMVKNAGQKGQIAIGFTTQQFKMRRQPGWEANSCGYHGDDGYLYRGQGKGESFGPTFTSGDTIGAGINYASQEFFFTKNAKLVGTNTKDIKGPLYPTIAVHSQNEEVTVNFGRQPFLFDVQTFISEERMKLQKMVERLSLQPDVSHWIVRSYLLHYGYQDTLNSFDSASEDTCPSSSIAQENGFGEQGDIYALSHRKVLRKLIKNGDIDTAFQKLREWYPQVVQDDTSIVCFLLHSQRFIEYIRVGFLEDAVSYGRAELAKFFSVKPVAELLEDVVALLAYNPPLESCVGYLLEMSQREFVADAVNAAVLSTNPNLKDPESCMHTVLEKLLRQLTLCSLERRAFNEDQGEAFFLHRELHRAGRAKCS</sequence>
<dbReference type="InterPro" id="IPR006595">
    <property type="entry name" value="CTLH_C"/>
</dbReference>
<keyword evidence="3" id="KW-1185">Reference proteome</keyword>
<dbReference type="SMART" id="SM00449">
    <property type="entry name" value="SPRY"/>
    <property type="match status" value="1"/>
</dbReference>
<gene>
    <name evidence="4 5" type="primary">LOC105051723</name>
</gene>